<dbReference type="EMBL" id="MU828082">
    <property type="protein sequence ID" value="KAJ7310191.1"/>
    <property type="molecule type" value="Genomic_DNA"/>
</dbReference>
<keyword evidence="2" id="KW-1185">Reference proteome</keyword>
<reference evidence="1" key="1">
    <citation type="submission" date="2023-01" db="EMBL/GenBank/DDBJ databases">
        <title>Genome assembly of the deep-sea coral Lophelia pertusa.</title>
        <authorList>
            <person name="Herrera S."/>
            <person name="Cordes E."/>
        </authorList>
    </citation>
    <scope>NUCLEOTIDE SEQUENCE</scope>
    <source>
        <strain evidence="1">USNM1676648</strain>
        <tissue evidence="1">Polyp</tissue>
    </source>
</reference>
<protein>
    <submittedName>
        <fullName evidence="1">Uncharacterized protein</fullName>
    </submittedName>
</protein>
<proteinExistence type="predicted"/>
<evidence type="ECO:0000313" key="2">
    <source>
        <dbReference type="Proteomes" id="UP001163046"/>
    </source>
</evidence>
<dbReference type="AlphaFoldDB" id="A0A9X0CCB2"/>
<organism evidence="1 2">
    <name type="scientific">Desmophyllum pertusum</name>
    <dbReference type="NCBI Taxonomy" id="174260"/>
    <lineage>
        <taxon>Eukaryota</taxon>
        <taxon>Metazoa</taxon>
        <taxon>Cnidaria</taxon>
        <taxon>Anthozoa</taxon>
        <taxon>Hexacorallia</taxon>
        <taxon>Scleractinia</taxon>
        <taxon>Caryophylliina</taxon>
        <taxon>Caryophylliidae</taxon>
        <taxon>Desmophyllum</taxon>
    </lineage>
</organism>
<gene>
    <name evidence="1" type="ORF">OS493_040177</name>
</gene>
<comment type="caution">
    <text evidence="1">The sequence shown here is derived from an EMBL/GenBank/DDBJ whole genome shotgun (WGS) entry which is preliminary data.</text>
</comment>
<accession>A0A9X0CCB2</accession>
<feature type="non-terminal residue" evidence="1">
    <location>
        <position position="1"/>
    </location>
</feature>
<name>A0A9X0CCB2_9CNID</name>
<evidence type="ECO:0000313" key="1">
    <source>
        <dbReference type="EMBL" id="KAJ7310191.1"/>
    </source>
</evidence>
<sequence>IFLLLTQWESETEAQRWKMLQFGILERKQVFFSLLDASPWINDILKPWEETTVEEKFLFQRLFAPKFKNIVDPGEGQQREKNLLSL</sequence>
<dbReference type="Proteomes" id="UP001163046">
    <property type="component" value="Unassembled WGS sequence"/>
</dbReference>